<dbReference type="PRINTS" id="PR00081">
    <property type="entry name" value="GDHRDH"/>
</dbReference>
<dbReference type="PANTHER" id="PTHR43008:SF4">
    <property type="entry name" value="CHAIN DEHYDROGENASE, PUTATIVE (AFU_ORTHOLOGUE AFUA_4G08710)-RELATED"/>
    <property type="match status" value="1"/>
</dbReference>
<dbReference type="SUPFAM" id="SSF51735">
    <property type="entry name" value="NAD(P)-binding Rossmann-fold domains"/>
    <property type="match status" value="1"/>
</dbReference>
<dbReference type="Proteomes" id="UP001165962">
    <property type="component" value="Unassembled WGS sequence"/>
</dbReference>
<evidence type="ECO:0000256" key="1">
    <source>
        <dbReference type="ARBA" id="ARBA00006484"/>
    </source>
</evidence>
<protein>
    <submittedName>
        <fullName evidence="3">SDR family NAD(P)-dependent oxidoreductase</fullName>
    </submittedName>
</protein>
<sequence length="115" mass="12750">MIIDKFRLDGQVSIVTGGATGLGKAMAQALAQAGSSIVLASRNLEASNQAADELRTYGVKVLALQVDVSDEERVELMVKEVMDEFGRIDVLRHTHFVQYFCFRLHDARSRNLPEL</sequence>
<evidence type="ECO:0000313" key="4">
    <source>
        <dbReference type="Proteomes" id="UP001165962"/>
    </source>
</evidence>
<keyword evidence="4" id="KW-1185">Reference proteome</keyword>
<keyword evidence="2" id="KW-0560">Oxidoreductase</keyword>
<dbReference type="Gene3D" id="3.40.50.720">
    <property type="entry name" value="NAD(P)-binding Rossmann-like Domain"/>
    <property type="match status" value="1"/>
</dbReference>
<proteinExistence type="inferred from homology"/>
<dbReference type="PANTHER" id="PTHR43008">
    <property type="entry name" value="BENZIL REDUCTASE"/>
    <property type="match status" value="1"/>
</dbReference>
<evidence type="ECO:0000256" key="2">
    <source>
        <dbReference type="ARBA" id="ARBA00023002"/>
    </source>
</evidence>
<reference evidence="3" key="1">
    <citation type="submission" date="2020-03" db="EMBL/GenBank/DDBJ databases">
        <title>Draft sequencing of Paenibacilllus sp. S3N08.</title>
        <authorList>
            <person name="Kim D.-U."/>
        </authorList>
    </citation>
    <scope>NUCLEOTIDE SEQUENCE</scope>
    <source>
        <strain evidence="3">S3N08</strain>
    </source>
</reference>
<dbReference type="InterPro" id="IPR002347">
    <property type="entry name" value="SDR_fam"/>
</dbReference>
<evidence type="ECO:0000313" key="3">
    <source>
        <dbReference type="EMBL" id="NHN31510.1"/>
    </source>
</evidence>
<comment type="similarity">
    <text evidence="1">Belongs to the short-chain dehydrogenases/reductases (SDR) family.</text>
</comment>
<dbReference type="Pfam" id="PF00106">
    <property type="entry name" value="adh_short"/>
    <property type="match status" value="1"/>
</dbReference>
<name>A0ABX0J7Z4_9BACL</name>
<dbReference type="EMBL" id="JAAOIW010000005">
    <property type="protein sequence ID" value="NHN31510.1"/>
    <property type="molecule type" value="Genomic_DNA"/>
</dbReference>
<gene>
    <name evidence="3" type="ORF">G9U52_16880</name>
</gene>
<accession>A0ABX0J7Z4</accession>
<comment type="caution">
    <text evidence="3">The sequence shown here is derived from an EMBL/GenBank/DDBJ whole genome shotgun (WGS) entry which is preliminary data.</text>
</comment>
<organism evidence="3 4">
    <name type="scientific">Paenibacillus agricola</name>
    <dbReference type="NCBI Taxonomy" id="2716264"/>
    <lineage>
        <taxon>Bacteria</taxon>
        <taxon>Bacillati</taxon>
        <taxon>Bacillota</taxon>
        <taxon>Bacilli</taxon>
        <taxon>Bacillales</taxon>
        <taxon>Paenibacillaceae</taxon>
        <taxon>Paenibacillus</taxon>
    </lineage>
</organism>
<dbReference type="InterPro" id="IPR036291">
    <property type="entry name" value="NAD(P)-bd_dom_sf"/>
</dbReference>